<dbReference type="Proteomes" id="UP000031586">
    <property type="component" value="Unassembled WGS sequence"/>
</dbReference>
<organism evidence="1 2">
    <name type="scientific">Vibrio owensii CAIM 1854 = LMG 25443</name>
    <dbReference type="NCBI Taxonomy" id="1229493"/>
    <lineage>
        <taxon>Bacteria</taxon>
        <taxon>Pseudomonadati</taxon>
        <taxon>Pseudomonadota</taxon>
        <taxon>Gammaproteobacteria</taxon>
        <taxon>Vibrionales</taxon>
        <taxon>Vibrionaceae</taxon>
        <taxon>Vibrio</taxon>
    </lineage>
</organism>
<accession>A0A0C1Z8N7</accession>
<gene>
    <name evidence="1" type="ORF">H735_10375</name>
</gene>
<evidence type="ECO:0000313" key="2">
    <source>
        <dbReference type="Proteomes" id="UP000031586"/>
    </source>
</evidence>
<protein>
    <submittedName>
        <fullName evidence="1">Uncharacterized protein</fullName>
    </submittedName>
</protein>
<dbReference type="PATRIC" id="fig|1229493.5.peg.1163"/>
<comment type="caution">
    <text evidence="1">The sequence shown here is derived from an EMBL/GenBank/DDBJ whole genome shotgun (WGS) entry which is preliminary data.</text>
</comment>
<name>A0A0C1Z8N7_9VIBR</name>
<proteinExistence type="predicted"/>
<evidence type="ECO:0000313" key="1">
    <source>
        <dbReference type="EMBL" id="KIF53320.1"/>
    </source>
</evidence>
<dbReference type="RefSeq" id="WP_020194516.1">
    <property type="nucleotide sequence ID" value="NZ_BAOH01000005.1"/>
</dbReference>
<dbReference type="EMBL" id="JPRD01000015">
    <property type="protein sequence ID" value="KIF53320.1"/>
    <property type="molecule type" value="Genomic_DNA"/>
</dbReference>
<reference evidence="1 2" key="1">
    <citation type="submission" date="2014-07" db="EMBL/GenBank/DDBJ databases">
        <title>Unique and conserved regions in Vibrio harveyi and related species in comparison with the shrimp pathogen Vibrio harveyi CAIM 1792.</title>
        <authorList>
            <person name="Espinoza-Valles I."/>
            <person name="Vora G."/>
            <person name="Leekitcharoenphon P."/>
            <person name="Ussery D."/>
            <person name="Hoj L."/>
            <person name="Gomez-Gil B."/>
        </authorList>
    </citation>
    <scope>NUCLEOTIDE SEQUENCE [LARGE SCALE GENOMIC DNA]</scope>
    <source>
        <strain evidence="2">CAIM 1854 / LMG 25443</strain>
    </source>
</reference>
<sequence length="108" mass="12192">MDTTISDDFNAIMDALADKPTIDEAALISLSAEIKALSVKCQNTGLFDHSRERYEEFVAHIENNEPEEKWLINSWAWLMNRIVEAPFGILMHGSVVLCIPIVAKYLPD</sequence>
<dbReference type="AlphaFoldDB" id="A0A0C1Z8N7"/>